<reference evidence="2 3" key="1">
    <citation type="submission" date="2018-02" db="EMBL/GenBank/DDBJ databases">
        <authorList>
            <person name="Machado R.A."/>
        </authorList>
    </citation>
    <scope>NUCLEOTIDE SEQUENCE [LARGE SCALE GENOMIC DNA]</scope>
    <source>
        <strain evidence="2 3">DSM 19724</strain>
    </source>
</reference>
<accession>A0A7X5THT2</accession>
<gene>
    <name evidence="2" type="ORF">C5469_13800</name>
</gene>
<evidence type="ECO:0000313" key="3">
    <source>
        <dbReference type="Proteomes" id="UP000591844"/>
    </source>
</evidence>
<keyword evidence="3" id="KW-1185">Reference proteome</keyword>
<feature type="region of interest" description="Disordered" evidence="1">
    <location>
        <begin position="1"/>
        <end position="33"/>
    </location>
</feature>
<sequence>MFSIRKKKKAEASPVEQDIDQASPQPMNIHPDTVGSITERKVARPVEPYRPLPVLFLLSSYPH</sequence>
<comment type="caution">
    <text evidence="2">The sequence shown here is derived from an EMBL/GenBank/DDBJ whole genome shotgun (WGS) entry which is preliminary data.</text>
</comment>
<protein>
    <submittedName>
        <fullName evidence="2">Uncharacterized protein</fullName>
    </submittedName>
</protein>
<dbReference type="AlphaFoldDB" id="A0A7X5THT2"/>
<proteinExistence type="predicted"/>
<dbReference type="RefSeq" id="WP_166307615.1">
    <property type="nucleotide sequence ID" value="NZ_CAWPIB010000013.1"/>
</dbReference>
<evidence type="ECO:0000256" key="1">
    <source>
        <dbReference type="SAM" id="MobiDB-lite"/>
    </source>
</evidence>
<evidence type="ECO:0000313" key="2">
    <source>
        <dbReference type="EMBL" id="NHB93155.1"/>
    </source>
</evidence>
<dbReference type="Proteomes" id="UP000591844">
    <property type="component" value="Unassembled WGS sequence"/>
</dbReference>
<name>A0A7X5THT2_9GAMM</name>
<organism evidence="2 3">
    <name type="scientific">Photorhabdus cinerea</name>
    <dbReference type="NCBI Taxonomy" id="471575"/>
    <lineage>
        <taxon>Bacteria</taxon>
        <taxon>Pseudomonadati</taxon>
        <taxon>Pseudomonadota</taxon>
        <taxon>Gammaproteobacteria</taxon>
        <taxon>Enterobacterales</taxon>
        <taxon>Morganellaceae</taxon>
        <taxon>Photorhabdus</taxon>
    </lineage>
</organism>
<dbReference type="EMBL" id="PUJW01000013">
    <property type="protein sequence ID" value="NHB93155.1"/>
    <property type="molecule type" value="Genomic_DNA"/>
</dbReference>